<comment type="caution">
    <text evidence="4">The sequence shown here is derived from an EMBL/GenBank/DDBJ whole genome shotgun (WGS) entry which is preliminary data.</text>
</comment>
<dbReference type="Proteomes" id="UP000635565">
    <property type="component" value="Unassembled WGS sequence"/>
</dbReference>
<organism evidence="4 5">
    <name type="scientific">Dictyobacter formicarum</name>
    <dbReference type="NCBI Taxonomy" id="2778368"/>
    <lineage>
        <taxon>Bacteria</taxon>
        <taxon>Bacillati</taxon>
        <taxon>Chloroflexota</taxon>
        <taxon>Ktedonobacteria</taxon>
        <taxon>Ktedonobacterales</taxon>
        <taxon>Dictyobacteraceae</taxon>
        <taxon>Dictyobacter</taxon>
    </lineage>
</organism>
<dbReference type="Pfam" id="PF00892">
    <property type="entry name" value="EamA"/>
    <property type="match status" value="1"/>
</dbReference>
<proteinExistence type="inferred from homology"/>
<feature type="transmembrane region" description="Helical" evidence="2">
    <location>
        <begin position="72"/>
        <end position="95"/>
    </location>
</feature>
<evidence type="ECO:0000256" key="1">
    <source>
        <dbReference type="ARBA" id="ARBA00007362"/>
    </source>
</evidence>
<feature type="transmembrane region" description="Helical" evidence="2">
    <location>
        <begin position="183"/>
        <end position="203"/>
    </location>
</feature>
<feature type="transmembrane region" description="Helical" evidence="2">
    <location>
        <begin position="43"/>
        <end position="60"/>
    </location>
</feature>
<accession>A0ABQ3VPL1</accession>
<keyword evidence="2" id="KW-0472">Membrane</keyword>
<reference evidence="4 5" key="1">
    <citation type="journal article" date="2021" name="Int. J. Syst. Evol. Microbiol.">
        <title>Reticulibacter mediterranei gen. nov., sp. nov., within the new family Reticulibacteraceae fam. nov., and Ktedonospora formicarum gen. nov., sp. nov., Ktedonobacter robiniae sp. nov., Dictyobacter formicarum sp. nov. and Dictyobacter arantiisoli sp. nov., belonging to the class Ktedonobacteria.</title>
        <authorList>
            <person name="Yabe S."/>
            <person name="Zheng Y."/>
            <person name="Wang C.M."/>
            <person name="Sakai Y."/>
            <person name="Abe K."/>
            <person name="Yokota A."/>
            <person name="Donadio S."/>
            <person name="Cavaletti L."/>
            <person name="Monciardini P."/>
        </authorList>
    </citation>
    <scope>NUCLEOTIDE SEQUENCE [LARGE SCALE GENOMIC DNA]</scope>
    <source>
        <strain evidence="4 5">SOSP1-9</strain>
    </source>
</reference>
<evidence type="ECO:0000313" key="4">
    <source>
        <dbReference type="EMBL" id="GHO87750.1"/>
    </source>
</evidence>
<name>A0ABQ3VPL1_9CHLR</name>
<comment type="similarity">
    <text evidence="1">Belongs to the EamA transporter family.</text>
</comment>
<dbReference type="InterPro" id="IPR000620">
    <property type="entry name" value="EamA_dom"/>
</dbReference>
<feature type="transmembrane region" description="Helical" evidence="2">
    <location>
        <begin position="209"/>
        <end position="228"/>
    </location>
</feature>
<dbReference type="SUPFAM" id="SSF103481">
    <property type="entry name" value="Multidrug resistance efflux transporter EmrE"/>
    <property type="match status" value="1"/>
</dbReference>
<dbReference type="RefSeq" id="WP_201365283.1">
    <property type="nucleotide sequence ID" value="NZ_BNJJ01000019.1"/>
</dbReference>
<sequence length="303" mass="32220">MFQVKKKNIVNTMPPHVFFFVSALFHYLGPACAVLLFSSVSVLGVAWFRIASAAAIFALWRRPWRIFAGRSWAQCRILLPLGIVLALMNACFYLAISLIPLGTVGAIEFIGPIVLAALGARTPRNISALVLAVGGGWLLTDVRFSGQPWGFIFAFANCAFFTFYVVLGHHLAQNGGATGIDRLGVAMLIALVTMTPIGLSGALPAMGQPILILAGIGVGICSSVIPYVSDQLAMARLPRATFALFLSLLPASAALIGVIVLRQIPTLLELAGLLLVAAGVALHKESEAQQKTIRKANKKQGSQ</sequence>
<protein>
    <submittedName>
        <fullName evidence="4">Membrane protein</fullName>
    </submittedName>
</protein>
<gene>
    <name evidence="4" type="ORF">KSZ_57560</name>
</gene>
<evidence type="ECO:0000259" key="3">
    <source>
        <dbReference type="Pfam" id="PF00892"/>
    </source>
</evidence>
<keyword evidence="2" id="KW-0812">Transmembrane</keyword>
<dbReference type="InterPro" id="IPR037185">
    <property type="entry name" value="EmrE-like"/>
</dbReference>
<feature type="transmembrane region" description="Helical" evidence="2">
    <location>
        <begin position="240"/>
        <end position="261"/>
    </location>
</feature>
<keyword evidence="2" id="KW-1133">Transmembrane helix</keyword>
<evidence type="ECO:0000256" key="2">
    <source>
        <dbReference type="SAM" id="Phobius"/>
    </source>
</evidence>
<evidence type="ECO:0000313" key="5">
    <source>
        <dbReference type="Proteomes" id="UP000635565"/>
    </source>
</evidence>
<keyword evidence="5" id="KW-1185">Reference proteome</keyword>
<dbReference type="EMBL" id="BNJJ01000019">
    <property type="protein sequence ID" value="GHO87750.1"/>
    <property type="molecule type" value="Genomic_DNA"/>
</dbReference>
<feature type="transmembrane region" description="Helical" evidence="2">
    <location>
        <begin position="150"/>
        <end position="171"/>
    </location>
</feature>
<feature type="transmembrane region" description="Helical" evidence="2">
    <location>
        <begin position="267"/>
        <end position="284"/>
    </location>
</feature>
<feature type="domain" description="EamA" evidence="3">
    <location>
        <begin position="149"/>
        <end position="282"/>
    </location>
</feature>